<reference evidence="1 2" key="1">
    <citation type="submission" date="2015-12" db="EMBL/GenBank/DDBJ databases">
        <title>Draft genome sequence of Moniliophthora roreri, the causal agent of frosty pod rot of cacao.</title>
        <authorList>
            <person name="Aime M.C."/>
            <person name="Diaz-Valderrama J.R."/>
            <person name="Kijpornyongpan T."/>
            <person name="Phillips-Mora W."/>
        </authorList>
    </citation>
    <scope>NUCLEOTIDE SEQUENCE [LARGE SCALE GENOMIC DNA]</scope>
    <source>
        <strain evidence="1 2">MCA 2952</strain>
    </source>
</reference>
<proteinExistence type="predicted"/>
<dbReference type="AlphaFoldDB" id="A0A0W0FKX6"/>
<dbReference type="EMBL" id="LATX01001874">
    <property type="protein sequence ID" value="KTB36928.1"/>
    <property type="molecule type" value="Genomic_DNA"/>
</dbReference>
<dbReference type="Proteomes" id="UP000054988">
    <property type="component" value="Unassembled WGS sequence"/>
</dbReference>
<accession>A0A0W0FKX6</accession>
<comment type="caution">
    <text evidence="1">The sequence shown here is derived from an EMBL/GenBank/DDBJ whole genome shotgun (WGS) entry which is preliminary data.</text>
</comment>
<organism evidence="1 2">
    <name type="scientific">Moniliophthora roreri</name>
    <name type="common">Frosty pod rot fungus</name>
    <name type="synonym">Monilia roreri</name>
    <dbReference type="NCBI Taxonomy" id="221103"/>
    <lineage>
        <taxon>Eukaryota</taxon>
        <taxon>Fungi</taxon>
        <taxon>Dikarya</taxon>
        <taxon>Basidiomycota</taxon>
        <taxon>Agaricomycotina</taxon>
        <taxon>Agaricomycetes</taxon>
        <taxon>Agaricomycetidae</taxon>
        <taxon>Agaricales</taxon>
        <taxon>Marasmiineae</taxon>
        <taxon>Marasmiaceae</taxon>
        <taxon>Moniliophthora</taxon>
    </lineage>
</organism>
<name>A0A0W0FKX6_MONRR</name>
<evidence type="ECO:0000313" key="2">
    <source>
        <dbReference type="Proteomes" id="UP000054988"/>
    </source>
</evidence>
<protein>
    <submittedName>
        <fullName evidence="1">Uncharacterized protein</fullName>
    </submittedName>
</protein>
<gene>
    <name evidence="1" type="ORF">WG66_10498</name>
</gene>
<sequence>MVGNPSVLQQVSLYMVSLCRHKVHAGENDATSARAISHQTLRELYNYNTHPDRWTVKLLEQVPHHERTR</sequence>
<evidence type="ECO:0000313" key="1">
    <source>
        <dbReference type="EMBL" id="KTB36928.1"/>
    </source>
</evidence>